<dbReference type="EMBL" id="VDDA01000001">
    <property type="protein sequence ID" value="TNC16420.1"/>
    <property type="molecule type" value="Genomic_DNA"/>
</dbReference>
<evidence type="ECO:0000313" key="3">
    <source>
        <dbReference type="Proteomes" id="UP000305267"/>
    </source>
</evidence>
<gene>
    <name evidence="2" type="ORF">FF100_04020</name>
</gene>
<name>A0A5C4LQD0_9HYPH</name>
<feature type="region of interest" description="Disordered" evidence="1">
    <location>
        <begin position="90"/>
        <end position="118"/>
    </location>
</feature>
<dbReference type="AlphaFoldDB" id="A0A5C4LQD0"/>
<protein>
    <submittedName>
        <fullName evidence="2">Uncharacterized protein</fullName>
    </submittedName>
</protein>
<proteinExistence type="predicted"/>
<reference evidence="2 3" key="1">
    <citation type="submission" date="2019-06" db="EMBL/GenBank/DDBJ databases">
        <title>Genome of Methylobacterium sp. 17Sr1-39.</title>
        <authorList>
            <person name="Seo T."/>
        </authorList>
    </citation>
    <scope>NUCLEOTIDE SEQUENCE [LARGE SCALE GENOMIC DNA]</scope>
    <source>
        <strain evidence="2 3">17Sr1-39</strain>
    </source>
</reference>
<evidence type="ECO:0000313" key="2">
    <source>
        <dbReference type="EMBL" id="TNC16420.1"/>
    </source>
</evidence>
<accession>A0A5C4LQD0</accession>
<sequence length="118" mass="13833">MTERVEKCAFETYQAFLKDKYRPPSKGGNTKAWHQHVIKVGDENYSFLALGAAKWAYAGDLISFEWEWDQSQKYRNITTETFRAWNKKGESVVRGNRGSKPWRTADTRLPASRREQRD</sequence>
<dbReference type="OrthoDB" id="8450309at2"/>
<keyword evidence="3" id="KW-1185">Reference proteome</keyword>
<comment type="caution">
    <text evidence="2">The sequence shown here is derived from an EMBL/GenBank/DDBJ whole genome shotgun (WGS) entry which is preliminary data.</text>
</comment>
<evidence type="ECO:0000256" key="1">
    <source>
        <dbReference type="SAM" id="MobiDB-lite"/>
    </source>
</evidence>
<dbReference type="RefSeq" id="WP_139034232.1">
    <property type="nucleotide sequence ID" value="NZ_VDDA01000001.1"/>
</dbReference>
<dbReference type="Proteomes" id="UP000305267">
    <property type="component" value="Unassembled WGS sequence"/>
</dbReference>
<organism evidence="2 3">
    <name type="scientific">Methylobacterium terricola</name>
    <dbReference type="NCBI Taxonomy" id="2583531"/>
    <lineage>
        <taxon>Bacteria</taxon>
        <taxon>Pseudomonadati</taxon>
        <taxon>Pseudomonadota</taxon>
        <taxon>Alphaproteobacteria</taxon>
        <taxon>Hyphomicrobiales</taxon>
        <taxon>Methylobacteriaceae</taxon>
        <taxon>Methylobacterium</taxon>
    </lineage>
</organism>